<dbReference type="InterPro" id="IPR011250">
    <property type="entry name" value="OMP/PagP_B-barrel"/>
</dbReference>
<evidence type="ECO:0000313" key="3">
    <source>
        <dbReference type="Proteomes" id="UP000663400"/>
    </source>
</evidence>
<reference evidence="2 3" key="1">
    <citation type="submission" date="2021-02" db="EMBL/GenBank/DDBJ databases">
        <title>Lysobacter arenosi sp. nov., isolated from soil of gangwondo yeongwol, south Korea.</title>
        <authorList>
            <person name="Kim K.R."/>
            <person name="Kim K.H."/>
            <person name="Jeon C.O."/>
        </authorList>
    </citation>
    <scope>NUCLEOTIDE SEQUENCE [LARGE SCALE GENOMIC DNA]</scope>
    <source>
        <strain evidence="2 3">R7</strain>
    </source>
</reference>
<name>A0ABX7RFD7_9GAMM</name>
<protein>
    <recommendedName>
        <fullName evidence="4">Outer membrane beta-barrel protein</fullName>
    </recommendedName>
</protein>
<sequence length="279" mass="31186">MSSSQRRSGAVGRLLMPAVLLSATSFPALAVEPLDTFSIRIAGYVSKFDTELRADGETLRGTNVDLERDLGLDGDSTIGLISASWRPLENHEFGVAYYQDSFNSRRTLSRDINFDGAVYPASATVRSEYNLDAYELNYNWWVANNDTWALGPRLGLVWYKVELDLRLELDAGGNQGGADFDRQVSADVPAPTIGASWRWVPADDWRIYAEAGYFTAKINDIDADVTFARGGVEWFPWESFGFMLDYTFNNIDADAEASRFDGRLEFQDSGIRLGGVYRF</sequence>
<keyword evidence="3" id="KW-1185">Reference proteome</keyword>
<dbReference type="RefSeq" id="WP_200605459.1">
    <property type="nucleotide sequence ID" value="NZ_CP071517.1"/>
</dbReference>
<evidence type="ECO:0000256" key="1">
    <source>
        <dbReference type="SAM" id="SignalP"/>
    </source>
</evidence>
<keyword evidence="1" id="KW-0732">Signal</keyword>
<proteinExistence type="predicted"/>
<feature type="chain" id="PRO_5045108560" description="Outer membrane beta-barrel protein" evidence="1">
    <location>
        <begin position="31"/>
        <end position="279"/>
    </location>
</feature>
<organism evidence="2 3">
    <name type="scientific">Lysobacter arenosi</name>
    <dbReference type="NCBI Taxonomy" id="2795387"/>
    <lineage>
        <taxon>Bacteria</taxon>
        <taxon>Pseudomonadati</taxon>
        <taxon>Pseudomonadota</taxon>
        <taxon>Gammaproteobacteria</taxon>
        <taxon>Lysobacterales</taxon>
        <taxon>Lysobacteraceae</taxon>
        <taxon>Lysobacter</taxon>
    </lineage>
</organism>
<feature type="signal peptide" evidence="1">
    <location>
        <begin position="1"/>
        <end position="30"/>
    </location>
</feature>
<accession>A0ABX7RFD7</accession>
<dbReference type="Proteomes" id="UP000663400">
    <property type="component" value="Chromosome"/>
</dbReference>
<dbReference type="SUPFAM" id="SSF56925">
    <property type="entry name" value="OMPA-like"/>
    <property type="match status" value="1"/>
</dbReference>
<evidence type="ECO:0008006" key="4">
    <source>
        <dbReference type="Google" id="ProtNLM"/>
    </source>
</evidence>
<dbReference type="EMBL" id="CP071517">
    <property type="protein sequence ID" value="QSX76097.1"/>
    <property type="molecule type" value="Genomic_DNA"/>
</dbReference>
<evidence type="ECO:0000313" key="2">
    <source>
        <dbReference type="EMBL" id="QSX76097.1"/>
    </source>
</evidence>
<gene>
    <name evidence="2" type="ORF">HIV01_006260</name>
</gene>